<keyword evidence="1" id="KW-0732">Signal</keyword>
<sequence>MSSCFIFFSFLLYVQYLFGTCAPLICSFPDAKWQSGRKRRQPARAAGTYPQATRFRRKFLRLPCLQVSSTDGLL</sequence>
<name>A0AAD5KSG1_9CRUS</name>
<proteinExistence type="predicted"/>
<organism evidence="2 3">
    <name type="scientific">Daphnia sinensis</name>
    <dbReference type="NCBI Taxonomy" id="1820382"/>
    <lineage>
        <taxon>Eukaryota</taxon>
        <taxon>Metazoa</taxon>
        <taxon>Ecdysozoa</taxon>
        <taxon>Arthropoda</taxon>
        <taxon>Crustacea</taxon>
        <taxon>Branchiopoda</taxon>
        <taxon>Diplostraca</taxon>
        <taxon>Cladocera</taxon>
        <taxon>Anomopoda</taxon>
        <taxon>Daphniidae</taxon>
        <taxon>Daphnia</taxon>
        <taxon>Daphnia similis group</taxon>
    </lineage>
</organism>
<dbReference type="Proteomes" id="UP000820818">
    <property type="component" value="Linkage Group LG4"/>
</dbReference>
<evidence type="ECO:0008006" key="4">
    <source>
        <dbReference type="Google" id="ProtNLM"/>
    </source>
</evidence>
<accession>A0AAD5KSG1</accession>
<evidence type="ECO:0000256" key="1">
    <source>
        <dbReference type="SAM" id="SignalP"/>
    </source>
</evidence>
<keyword evidence="3" id="KW-1185">Reference proteome</keyword>
<feature type="chain" id="PRO_5042179662" description="Secreted protein" evidence="1">
    <location>
        <begin position="20"/>
        <end position="74"/>
    </location>
</feature>
<protein>
    <recommendedName>
        <fullName evidence="4">Secreted protein</fullName>
    </recommendedName>
</protein>
<dbReference type="EMBL" id="WJBH02000004">
    <property type="protein sequence ID" value="KAI9559611.1"/>
    <property type="molecule type" value="Genomic_DNA"/>
</dbReference>
<comment type="caution">
    <text evidence="2">The sequence shown here is derived from an EMBL/GenBank/DDBJ whole genome shotgun (WGS) entry which is preliminary data.</text>
</comment>
<feature type="signal peptide" evidence="1">
    <location>
        <begin position="1"/>
        <end position="19"/>
    </location>
</feature>
<evidence type="ECO:0000313" key="3">
    <source>
        <dbReference type="Proteomes" id="UP000820818"/>
    </source>
</evidence>
<evidence type="ECO:0000313" key="2">
    <source>
        <dbReference type="EMBL" id="KAI9559611.1"/>
    </source>
</evidence>
<gene>
    <name evidence="2" type="ORF">GHT06_013616</name>
</gene>
<reference evidence="2 3" key="1">
    <citation type="submission" date="2022-05" db="EMBL/GenBank/DDBJ databases">
        <title>A multi-omics perspective on studying reproductive biology in Daphnia sinensis.</title>
        <authorList>
            <person name="Jia J."/>
        </authorList>
    </citation>
    <scope>NUCLEOTIDE SEQUENCE [LARGE SCALE GENOMIC DNA]</scope>
    <source>
        <strain evidence="2 3">WSL</strain>
    </source>
</reference>
<dbReference type="AlphaFoldDB" id="A0AAD5KSG1"/>